<evidence type="ECO:0000313" key="6">
    <source>
        <dbReference type="Proteomes" id="UP001280121"/>
    </source>
</evidence>
<dbReference type="InterPro" id="IPR003653">
    <property type="entry name" value="Peptidase_C48_C"/>
</dbReference>
<comment type="similarity">
    <text evidence="1">Belongs to the peptidase C48 family.</text>
</comment>
<name>A0AAD9WUV4_9ROSI</name>
<evidence type="ECO:0000259" key="4">
    <source>
        <dbReference type="Pfam" id="PF02902"/>
    </source>
</evidence>
<dbReference type="Proteomes" id="UP001280121">
    <property type="component" value="Unassembled WGS sequence"/>
</dbReference>
<dbReference type="InterPro" id="IPR038765">
    <property type="entry name" value="Papain-like_cys_pep_sf"/>
</dbReference>
<dbReference type="Pfam" id="PF02902">
    <property type="entry name" value="Peptidase_C48"/>
    <property type="match status" value="1"/>
</dbReference>
<evidence type="ECO:0000313" key="5">
    <source>
        <dbReference type="EMBL" id="KAK2644699.1"/>
    </source>
</evidence>
<proteinExistence type="inferred from homology"/>
<feature type="domain" description="Ubiquitin-like protease family profile" evidence="4">
    <location>
        <begin position="236"/>
        <end position="303"/>
    </location>
</feature>
<dbReference type="SUPFAM" id="SSF54001">
    <property type="entry name" value="Cysteine proteinases"/>
    <property type="match status" value="1"/>
</dbReference>
<keyword evidence="2" id="KW-0645">Protease</keyword>
<dbReference type="EMBL" id="JANJYI010000006">
    <property type="protein sequence ID" value="KAK2644699.1"/>
    <property type="molecule type" value="Genomic_DNA"/>
</dbReference>
<protein>
    <recommendedName>
        <fullName evidence="4">Ubiquitin-like protease family profile domain-containing protein</fullName>
    </recommendedName>
</protein>
<dbReference type="GO" id="GO:0008234">
    <property type="term" value="F:cysteine-type peptidase activity"/>
    <property type="evidence" value="ECO:0007669"/>
    <property type="project" value="InterPro"/>
</dbReference>
<evidence type="ECO:0000256" key="1">
    <source>
        <dbReference type="ARBA" id="ARBA00005234"/>
    </source>
</evidence>
<reference evidence="5" key="1">
    <citation type="journal article" date="2023" name="Plant J.">
        <title>Genome sequences and population genomics provide insights into the demographic history, inbreeding, and mutation load of two 'living fossil' tree species of Dipteronia.</title>
        <authorList>
            <person name="Feng Y."/>
            <person name="Comes H.P."/>
            <person name="Chen J."/>
            <person name="Zhu S."/>
            <person name="Lu R."/>
            <person name="Zhang X."/>
            <person name="Li P."/>
            <person name="Qiu J."/>
            <person name="Olsen K.M."/>
            <person name="Qiu Y."/>
        </authorList>
    </citation>
    <scope>NUCLEOTIDE SEQUENCE</scope>
    <source>
        <strain evidence="5">KIB01</strain>
    </source>
</reference>
<organism evidence="5 6">
    <name type="scientific">Dipteronia dyeriana</name>
    <dbReference type="NCBI Taxonomy" id="168575"/>
    <lineage>
        <taxon>Eukaryota</taxon>
        <taxon>Viridiplantae</taxon>
        <taxon>Streptophyta</taxon>
        <taxon>Embryophyta</taxon>
        <taxon>Tracheophyta</taxon>
        <taxon>Spermatophyta</taxon>
        <taxon>Magnoliopsida</taxon>
        <taxon>eudicotyledons</taxon>
        <taxon>Gunneridae</taxon>
        <taxon>Pentapetalae</taxon>
        <taxon>rosids</taxon>
        <taxon>malvids</taxon>
        <taxon>Sapindales</taxon>
        <taxon>Sapindaceae</taxon>
        <taxon>Hippocastanoideae</taxon>
        <taxon>Acereae</taxon>
        <taxon>Dipteronia</taxon>
    </lineage>
</organism>
<dbReference type="Gene3D" id="3.40.395.10">
    <property type="entry name" value="Adenoviral Proteinase, Chain A"/>
    <property type="match status" value="1"/>
</dbReference>
<keyword evidence="6" id="KW-1185">Reference proteome</keyword>
<keyword evidence="3" id="KW-0378">Hydrolase</keyword>
<dbReference type="GO" id="GO:0006508">
    <property type="term" value="P:proteolysis"/>
    <property type="evidence" value="ECO:0007669"/>
    <property type="project" value="UniProtKB-KW"/>
</dbReference>
<dbReference type="AlphaFoldDB" id="A0AAD9WUV4"/>
<evidence type="ECO:0000256" key="3">
    <source>
        <dbReference type="ARBA" id="ARBA00022801"/>
    </source>
</evidence>
<evidence type="ECO:0000256" key="2">
    <source>
        <dbReference type="ARBA" id="ARBA00022670"/>
    </source>
</evidence>
<sequence length="317" mass="35883">MGISDSWDRISIVEAIHDSLRTKFSITNQDIKLLHLDDLLKNNKTADDDFKVTFFLHMLVTVLAPAAGEYVDVKYLNVLTDVSINEYTPPSAHGDNSDKEKADISNDDRIHLERRTTIAKGHDEQSSTCRIVVKKTGTSKMRKPSQYRLSPYQSSHQIQQSSMFWYGPFHLSISLNGLDAETIVSTTRILINRSSFCTLKPKVWVDSEYPSLTSKDGNMKKLGEIHSTFKADYMYDLHRCHMMMSLDNVLATKMKSCFGPSFSFQTFSLVCPKDVPTQPNFYDYGIYMCMFINERSNATSRKFLNAVIGCGGATMVA</sequence>
<comment type="caution">
    <text evidence="5">The sequence shown here is derived from an EMBL/GenBank/DDBJ whole genome shotgun (WGS) entry which is preliminary data.</text>
</comment>
<gene>
    <name evidence="5" type="ORF">Ddye_019894</name>
</gene>
<accession>A0AAD9WUV4</accession>